<evidence type="ECO:0000256" key="5">
    <source>
        <dbReference type="PROSITE-ProRule" id="PRU00047"/>
    </source>
</evidence>
<dbReference type="Gene3D" id="4.10.60.10">
    <property type="entry name" value="Zinc finger, CCHC-type"/>
    <property type="match status" value="5"/>
</dbReference>
<keyword evidence="3 5" id="KW-0863">Zinc-finger</keyword>
<dbReference type="InterPro" id="IPR001878">
    <property type="entry name" value="Znf_CCHC"/>
</dbReference>
<dbReference type="AlphaFoldDB" id="L7M2X7"/>
<feature type="region of interest" description="Disordered" evidence="6">
    <location>
        <begin position="30"/>
        <end position="50"/>
    </location>
</feature>
<dbReference type="PROSITE" id="PS50158">
    <property type="entry name" value="ZF_CCHC"/>
    <property type="match status" value="5"/>
</dbReference>
<organism evidence="8">
    <name type="scientific">Rhipicephalus pulchellus</name>
    <name type="common">Yellow backed tick</name>
    <name type="synonym">Dermacentor pulchellus</name>
    <dbReference type="NCBI Taxonomy" id="72859"/>
    <lineage>
        <taxon>Eukaryota</taxon>
        <taxon>Metazoa</taxon>
        <taxon>Ecdysozoa</taxon>
        <taxon>Arthropoda</taxon>
        <taxon>Chelicerata</taxon>
        <taxon>Arachnida</taxon>
        <taxon>Acari</taxon>
        <taxon>Parasitiformes</taxon>
        <taxon>Ixodida</taxon>
        <taxon>Ixodoidea</taxon>
        <taxon>Ixodidae</taxon>
        <taxon>Rhipicephalinae</taxon>
        <taxon>Rhipicephalus</taxon>
        <taxon>Rhipicephalus</taxon>
    </lineage>
</organism>
<dbReference type="GO" id="GO:0003676">
    <property type="term" value="F:nucleic acid binding"/>
    <property type="evidence" value="ECO:0007669"/>
    <property type="project" value="InterPro"/>
</dbReference>
<protein>
    <submittedName>
        <fullName evidence="8">Putative e3 ubiquitin ligase</fullName>
    </submittedName>
</protein>
<keyword evidence="2" id="KW-0677">Repeat</keyword>
<dbReference type="PANTHER" id="PTHR47103">
    <property type="entry name" value="DNA-BINDING PROTEIN"/>
    <property type="match status" value="1"/>
</dbReference>
<evidence type="ECO:0000256" key="2">
    <source>
        <dbReference type="ARBA" id="ARBA00022737"/>
    </source>
</evidence>
<keyword evidence="4" id="KW-0862">Zinc</keyword>
<keyword evidence="8" id="KW-0436">Ligase</keyword>
<reference evidence="8" key="1">
    <citation type="submission" date="2012-11" db="EMBL/GenBank/DDBJ databases">
        <authorList>
            <person name="Lucero-Rivera Y.E."/>
            <person name="Tovar-Ramirez D."/>
        </authorList>
    </citation>
    <scope>NUCLEOTIDE SEQUENCE</scope>
    <source>
        <tissue evidence="8">Salivary gland</tissue>
    </source>
</reference>
<keyword evidence="1" id="KW-0479">Metal-binding</keyword>
<feature type="domain" description="CCHC-type" evidence="7">
    <location>
        <begin position="104"/>
        <end position="119"/>
    </location>
</feature>
<dbReference type="GO" id="GO:0016874">
    <property type="term" value="F:ligase activity"/>
    <property type="evidence" value="ECO:0007669"/>
    <property type="project" value="UniProtKB-KW"/>
</dbReference>
<dbReference type="GO" id="GO:0008270">
    <property type="term" value="F:zinc ion binding"/>
    <property type="evidence" value="ECO:0007669"/>
    <property type="project" value="UniProtKB-KW"/>
</dbReference>
<dbReference type="Pfam" id="PF00098">
    <property type="entry name" value="zf-CCHC"/>
    <property type="match status" value="5"/>
</dbReference>
<dbReference type="SUPFAM" id="SSF57756">
    <property type="entry name" value="Retrovirus zinc finger-like domains"/>
    <property type="match status" value="3"/>
</dbReference>
<feature type="compositionally biased region" description="Gly residues" evidence="6">
    <location>
        <begin position="30"/>
        <end position="47"/>
    </location>
</feature>
<evidence type="ECO:0000313" key="8">
    <source>
        <dbReference type="EMBL" id="JAA57449.1"/>
    </source>
</evidence>
<dbReference type="EMBL" id="GACK01007585">
    <property type="protein sequence ID" value="JAA57449.1"/>
    <property type="molecule type" value="mRNA"/>
</dbReference>
<feature type="domain" description="CCHC-type" evidence="7">
    <location>
        <begin position="61"/>
        <end position="77"/>
    </location>
</feature>
<accession>L7M2X7</accession>
<reference evidence="8" key="2">
    <citation type="journal article" date="2015" name="J. Proteomics">
        <title>Sexual differences in the sialomes of the zebra tick, Rhipicephalus pulchellus.</title>
        <authorList>
            <person name="Tan A.W."/>
            <person name="Francischetti I.M."/>
            <person name="Slovak M."/>
            <person name="Kini R.M."/>
            <person name="Ribeiro J.M."/>
        </authorList>
    </citation>
    <scope>NUCLEOTIDE SEQUENCE</scope>
    <source>
        <tissue evidence="8">Salivary gland</tissue>
    </source>
</reference>
<name>L7M2X7_RHIPC</name>
<feature type="domain" description="CCHC-type" evidence="7">
    <location>
        <begin position="7"/>
        <end position="20"/>
    </location>
</feature>
<dbReference type="InterPro" id="IPR036875">
    <property type="entry name" value="Znf_CCHC_sf"/>
</dbReference>
<sequence>MSATTECYKCHKLGHFARECFQDGGSGGGGRGGMGGGGGPRGGGRGASRGRMDYKPPIREKCYKCNRIGHFARDCKEAEDRCYRCNGTGHISKDCQHGPDEMSCYNCGKMGHIARECKEQEKTCYICHKQGHISRDCEQDERRVSTAVSTAFTTLWPLFRAFFSLRGATAATLWCLYS</sequence>
<dbReference type="PANTHER" id="PTHR47103:SF8">
    <property type="entry name" value="DNA-BINDING PROTEIN"/>
    <property type="match status" value="1"/>
</dbReference>
<evidence type="ECO:0000256" key="1">
    <source>
        <dbReference type="ARBA" id="ARBA00022723"/>
    </source>
</evidence>
<evidence type="ECO:0000259" key="7">
    <source>
        <dbReference type="PROSITE" id="PS50158"/>
    </source>
</evidence>
<dbReference type="SMART" id="SM00343">
    <property type="entry name" value="ZnF_C2HC"/>
    <property type="match status" value="5"/>
</dbReference>
<evidence type="ECO:0000256" key="3">
    <source>
        <dbReference type="ARBA" id="ARBA00022771"/>
    </source>
</evidence>
<feature type="domain" description="CCHC-type" evidence="7">
    <location>
        <begin position="124"/>
        <end position="139"/>
    </location>
</feature>
<evidence type="ECO:0000256" key="6">
    <source>
        <dbReference type="SAM" id="MobiDB-lite"/>
    </source>
</evidence>
<proteinExistence type="evidence at transcript level"/>
<feature type="domain" description="CCHC-type" evidence="7">
    <location>
        <begin position="81"/>
        <end position="95"/>
    </location>
</feature>
<evidence type="ECO:0000256" key="4">
    <source>
        <dbReference type="ARBA" id="ARBA00022833"/>
    </source>
</evidence>